<keyword evidence="2" id="KW-0677">Repeat</keyword>
<dbReference type="EMBL" id="JADEWB010000045">
    <property type="protein sequence ID" value="MBE9236404.1"/>
    <property type="molecule type" value="Genomic_DNA"/>
</dbReference>
<evidence type="ECO:0000256" key="3">
    <source>
        <dbReference type="PROSITE-ProRule" id="PRU00221"/>
    </source>
</evidence>
<comment type="caution">
    <text evidence="5">The sequence shown here is derived from an EMBL/GenBank/DDBJ whole genome shotgun (WGS) entry which is preliminary data.</text>
</comment>
<keyword evidence="4" id="KW-0472">Membrane</keyword>
<evidence type="ECO:0000256" key="1">
    <source>
        <dbReference type="ARBA" id="ARBA00022574"/>
    </source>
</evidence>
<reference evidence="5 6" key="1">
    <citation type="submission" date="2020-10" db="EMBL/GenBank/DDBJ databases">
        <authorList>
            <person name="Castelo-Branco R."/>
            <person name="Eusebio N."/>
            <person name="Adriana R."/>
            <person name="Vieira A."/>
            <person name="Brugerolle De Fraissinette N."/>
            <person name="Rezende De Castro R."/>
            <person name="Schneider M.P."/>
            <person name="Vasconcelos V."/>
            <person name="Leao P.N."/>
        </authorList>
    </citation>
    <scope>NUCLEOTIDE SEQUENCE [LARGE SCALE GENOMIC DNA]</scope>
    <source>
        <strain evidence="5 6">LEGE 00250</strain>
    </source>
</reference>
<dbReference type="InterPro" id="IPR036322">
    <property type="entry name" value="WD40_repeat_dom_sf"/>
</dbReference>
<dbReference type="Pfam" id="PF00400">
    <property type="entry name" value="WD40"/>
    <property type="match status" value="1"/>
</dbReference>
<dbReference type="PROSITE" id="PS00678">
    <property type="entry name" value="WD_REPEATS_1"/>
    <property type="match status" value="1"/>
</dbReference>
<dbReference type="PROSITE" id="PS50082">
    <property type="entry name" value="WD_REPEATS_2"/>
    <property type="match status" value="1"/>
</dbReference>
<dbReference type="InterPro" id="IPR015943">
    <property type="entry name" value="WD40/YVTN_repeat-like_dom_sf"/>
</dbReference>
<keyword evidence="6" id="KW-1185">Reference proteome</keyword>
<dbReference type="RefSeq" id="WP_369075539.1">
    <property type="nucleotide sequence ID" value="NZ_JADEWB010000045.1"/>
</dbReference>
<accession>A0ABR9VD55</accession>
<keyword evidence="4" id="KW-0812">Transmembrane</keyword>
<evidence type="ECO:0000256" key="2">
    <source>
        <dbReference type="ARBA" id="ARBA00022737"/>
    </source>
</evidence>
<feature type="transmembrane region" description="Helical" evidence="4">
    <location>
        <begin position="13"/>
        <end position="35"/>
    </location>
</feature>
<protein>
    <submittedName>
        <fullName evidence="5">Uncharacterized protein</fullName>
    </submittedName>
</protein>
<evidence type="ECO:0000313" key="6">
    <source>
        <dbReference type="Proteomes" id="UP000606776"/>
    </source>
</evidence>
<dbReference type="InterPro" id="IPR019775">
    <property type="entry name" value="WD40_repeat_CS"/>
</dbReference>
<dbReference type="InterPro" id="IPR001680">
    <property type="entry name" value="WD40_rpt"/>
</dbReference>
<gene>
    <name evidence="5" type="ORF">IQ227_10285</name>
</gene>
<feature type="non-terminal residue" evidence="5">
    <location>
        <position position="1"/>
    </location>
</feature>
<dbReference type="Gene3D" id="2.130.10.10">
    <property type="entry name" value="YVTN repeat-like/Quinoprotein amine dehydrogenase"/>
    <property type="match status" value="1"/>
</dbReference>
<keyword evidence="4" id="KW-1133">Transmembrane helix</keyword>
<dbReference type="SUPFAM" id="SSF50978">
    <property type="entry name" value="WD40 repeat-like"/>
    <property type="match status" value="1"/>
</dbReference>
<organism evidence="5 6">
    <name type="scientific">Sphaerospermopsis aphanizomenoides LEGE 00250</name>
    <dbReference type="NCBI Taxonomy" id="2777972"/>
    <lineage>
        <taxon>Bacteria</taxon>
        <taxon>Bacillati</taxon>
        <taxon>Cyanobacteriota</taxon>
        <taxon>Cyanophyceae</taxon>
        <taxon>Nostocales</taxon>
        <taxon>Aphanizomenonaceae</taxon>
        <taxon>Sphaerospermopsis</taxon>
        <taxon>Sphaerospermopsis aphanizomenoides</taxon>
    </lineage>
</organism>
<dbReference type="Proteomes" id="UP000606776">
    <property type="component" value="Unassembled WGS sequence"/>
</dbReference>
<dbReference type="SMART" id="SM00320">
    <property type="entry name" value="WD40"/>
    <property type="match status" value="1"/>
</dbReference>
<name>A0ABR9VD55_9CYAN</name>
<dbReference type="PROSITE" id="PS50294">
    <property type="entry name" value="WD_REPEATS_REGION"/>
    <property type="match status" value="1"/>
</dbReference>
<feature type="repeat" description="WD" evidence="3">
    <location>
        <begin position="44"/>
        <end position="78"/>
    </location>
</feature>
<sequence>DGIFGVFLFQQCIFSLICDFLGSVSFLISVISLCARSGCGMWGITSVVFAPNGNLLATASMDKTIKLWDLNTEKLIYTITKHKNYIN</sequence>
<evidence type="ECO:0000313" key="5">
    <source>
        <dbReference type="EMBL" id="MBE9236404.1"/>
    </source>
</evidence>
<keyword evidence="1 3" id="KW-0853">WD repeat</keyword>
<proteinExistence type="predicted"/>
<evidence type="ECO:0000256" key="4">
    <source>
        <dbReference type="SAM" id="Phobius"/>
    </source>
</evidence>